<organism evidence="2 3">
    <name type="scientific">Coemansia javaensis</name>
    <dbReference type="NCBI Taxonomy" id="2761396"/>
    <lineage>
        <taxon>Eukaryota</taxon>
        <taxon>Fungi</taxon>
        <taxon>Fungi incertae sedis</taxon>
        <taxon>Zoopagomycota</taxon>
        <taxon>Kickxellomycotina</taxon>
        <taxon>Kickxellomycetes</taxon>
        <taxon>Kickxellales</taxon>
        <taxon>Kickxellaceae</taxon>
        <taxon>Coemansia</taxon>
    </lineage>
</organism>
<reference evidence="2" key="1">
    <citation type="submission" date="2022-07" db="EMBL/GenBank/DDBJ databases">
        <title>Phylogenomic reconstructions and comparative analyses of Kickxellomycotina fungi.</title>
        <authorList>
            <person name="Reynolds N.K."/>
            <person name="Stajich J.E."/>
            <person name="Barry K."/>
            <person name="Grigoriev I.V."/>
            <person name="Crous P."/>
            <person name="Smith M.E."/>
        </authorList>
    </citation>
    <scope>NUCLEOTIDE SEQUENCE</scope>
    <source>
        <strain evidence="2">NBRC 105414</strain>
    </source>
</reference>
<protein>
    <submittedName>
        <fullName evidence="2">Uncharacterized protein</fullName>
    </submittedName>
</protein>
<feature type="transmembrane region" description="Helical" evidence="1">
    <location>
        <begin position="142"/>
        <end position="163"/>
    </location>
</feature>
<gene>
    <name evidence="2" type="ORF">H4R18_000370</name>
</gene>
<feature type="transmembrane region" description="Helical" evidence="1">
    <location>
        <begin position="183"/>
        <end position="201"/>
    </location>
</feature>
<feature type="transmembrane region" description="Helical" evidence="1">
    <location>
        <begin position="26"/>
        <end position="50"/>
    </location>
</feature>
<evidence type="ECO:0000313" key="3">
    <source>
        <dbReference type="Proteomes" id="UP001140217"/>
    </source>
</evidence>
<dbReference type="Proteomes" id="UP001140217">
    <property type="component" value="Unassembled WGS sequence"/>
</dbReference>
<sequence length="364" mass="41363">MSFAFTPEEQSRVEVAKFLGINITPIGYVDLSTIIVLSTMYLVEFVALCYQLRNRDYLPLKVKNVPVMFSLYFGGVGWMLGDMFTGGLVHLRQSALLRNCAFTVICLRICIGAYYVTSVFALRCFSLYHVFYKGKAFKGKIVLLSFGVTILSIVLFGVISAVLPPNLTVRYEDILDLCYYNKGYAGTVVIIIWSTWLYTCYMNWRLRKVAFCFNERVEIASIFVITLVIVTMNTVCLFVVNVYAASLAWRTALIYTNHVGASTIYWIVMFEPTYNCMFNREEYLQYWINILKEDHMEREYGYASEFNNETTLNWADFDELPSKASTHSPSTQNVTTCSMNEATMYVPPADDASVGGLVSNGAPK</sequence>
<name>A0A9W8HPQ9_9FUNG</name>
<proteinExistence type="predicted"/>
<dbReference type="AlphaFoldDB" id="A0A9W8HPQ9"/>
<dbReference type="EMBL" id="JANBUL010000008">
    <property type="protein sequence ID" value="KAJ2785679.1"/>
    <property type="molecule type" value="Genomic_DNA"/>
</dbReference>
<evidence type="ECO:0000313" key="2">
    <source>
        <dbReference type="EMBL" id="KAJ2785679.1"/>
    </source>
</evidence>
<comment type="caution">
    <text evidence="2">The sequence shown here is derived from an EMBL/GenBank/DDBJ whole genome shotgun (WGS) entry which is preliminary data.</text>
</comment>
<keyword evidence="1" id="KW-0812">Transmembrane</keyword>
<feature type="transmembrane region" description="Helical" evidence="1">
    <location>
        <begin position="62"/>
        <end position="81"/>
    </location>
</feature>
<accession>A0A9W8HPQ9</accession>
<feature type="transmembrane region" description="Helical" evidence="1">
    <location>
        <begin position="222"/>
        <end position="246"/>
    </location>
</feature>
<dbReference type="OrthoDB" id="5583977at2759"/>
<keyword evidence="1" id="KW-0472">Membrane</keyword>
<feature type="transmembrane region" description="Helical" evidence="1">
    <location>
        <begin position="101"/>
        <end position="122"/>
    </location>
</feature>
<feature type="transmembrane region" description="Helical" evidence="1">
    <location>
        <begin position="252"/>
        <end position="270"/>
    </location>
</feature>
<keyword evidence="3" id="KW-1185">Reference proteome</keyword>
<evidence type="ECO:0000256" key="1">
    <source>
        <dbReference type="SAM" id="Phobius"/>
    </source>
</evidence>
<keyword evidence="1" id="KW-1133">Transmembrane helix</keyword>